<evidence type="ECO:0000313" key="7">
    <source>
        <dbReference type="Proteomes" id="UP000440578"/>
    </source>
</evidence>
<keyword evidence="1" id="KW-0393">Immunoglobulin domain</keyword>
<dbReference type="CDD" id="cd00096">
    <property type="entry name" value="Ig"/>
    <property type="match status" value="1"/>
</dbReference>
<sequence length="506" mass="53384">MVKVAPAGDISARPPLLLPLLTLLLLLLLLPTRTAAAKGPPVRVQPVSAHLVARLGGAARLTCPVAGSPPPLLEWRKDGAQVLPGWRRFSRQGNTLHVARLTADDAGVYVCVAVNGFGTERVTTELFVIDPETSGAPALSGGGEGPADNLLTSVHGPPVIRASPDHPDRRVRAPLGSRLQLGCAADGHPPPQLKWYKAGRPVLPSTRLYVQEDGQLVFSQLVRSDEAVFICVASNIFGSANHSFSLRVSGEWTADSRLLTDNHSFSLRVSEPVSADPLFLEVPANSTVAEGDTAVLRCRVQSVSKAHLKWVRRLSAGAAPTFNHTQTVTIKGRRYAVLSGASSSQQGDRFSSELRLPAVSADQQGVYVCLAANGHGYLGREALLQVTSAPPSSAPALLLALPAVAVVALVLAAACCLHRRRQAGPPPPPPAADRKRSRRPAAAGALPSGGRTDHVSPRLPEDGQRAVRAALLPPAARPGADGASVSHKHEPAPTLDYRQLRHLDVV</sequence>
<dbReference type="GO" id="GO:0030424">
    <property type="term" value="C:axon"/>
    <property type="evidence" value="ECO:0007669"/>
    <property type="project" value="TreeGrafter"/>
</dbReference>
<evidence type="ECO:0000256" key="4">
    <source>
        <dbReference type="SAM" id="SignalP"/>
    </source>
</evidence>
<feature type="region of interest" description="Disordered" evidence="2">
    <location>
        <begin position="420"/>
        <end position="500"/>
    </location>
</feature>
<dbReference type="InterPro" id="IPR003598">
    <property type="entry name" value="Ig_sub2"/>
</dbReference>
<reference evidence="6 7" key="1">
    <citation type="submission" date="2019-07" db="EMBL/GenBank/DDBJ databases">
        <title>Draft genome assembly of a fouling barnacle, Amphibalanus amphitrite (Darwin, 1854): The first reference genome for Thecostraca.</title>
        <authorList>
            <person name="Kim W."/>
        </authorList>
    </citation>
    <scope>NUCLEOTIDE SEQUENCE [LARGE SCALE GENOMIC DNA]</scope>
    <source>
        <strain evidence="6">SNU_AA5</strain>
        <tissue evidence="6">Soma without cirri and trophi</tissue>
    </source>
</reference>
<dbReference type="FunFam" id="2.60.40.10:FF:000593">
    <property type="entry name" value="Fibroblast growth factor receptor-like 1"/>
    <property type="match status" value="1"/>
</dbReference>
<dbReference type="InterPro" id="IPR003599">
    <property type="entry name" value="Ig_sub"/>
</dbReference>
<dbReference type="InterPro" id="IPR013783">
    <property type="entry name" value="Ig-like_fold"/>
</dbReference>
<dbReference type="SUPFAM" id="SSF48726">
    <property type="entry name" value="Immunoglobulin"/>
    <property type="match status" value="3"/>
</dbReference>
<dbReference type="PANTHER" id="PTHR10075:SF14">
    <property type="entry name" value="CELL ADHESION MOLECULE DSCAM2-RELATED"/>
    <property type="match status" value="1"/>
</dbReference>
<keyword evidence="3" id="KW-0812">Transmembrane</keyword>
<feature type="compositionally biased region" description="Low complexity" evidence="2">
    <location>
        <begin position="466"/>
        <end position="483"/>
    </location>
</feature>
<evidence type="ECO:0000256" key="1">
    <source>
        <dbReference type="ARBA" id="ARBA00023319"/>
    </source>
</evidence>
<comment type="caution">
    <text evidence="6">The sequence shown here is derived from an EMBL/GenBank/DDBJ whole genome shotgun (WGS) entry which is preliminary data.</text>
</comment>
<feature type="signal peptide" evidence="4">
    <location>
        <begin position="1"/>
        <end position="36"/>
    </location>
</feature>
<gene>
    <name evidence="6" type="primary">FGFRL1_3</name>
    <name evidence="6" type="ORF">FJT64_002540</name>
</gene>
<dbReference type="Pfam" id="PF07686">
    <property type="entry name" value="V-set"/>
    <property type="match status" value="1"/>
</dbReference>
<keyword evidence="3" id="KW-1133">Transmembrane helix</keyword>
<dbReference type="PROSITE" id="PS50835">
    <property type="entry name" value="IG_LIKE"/>
    <property type="match status" value="3"/>
</dbReference>
<keyword evidence="7" id="KW-1185">Reference proteome</keyword>
<dbReference type="InterPro" id="IPR013098">
    <property type="entry name" value="Ig_I-set"/>
</dbReference>
<feature type="domain" description="Ig-like" evidence="5">
    <location>
        <begin position="40"/>
        <end position="127"/>
    </location>
</feature>
<name>A0A6A4WPL4_AMPAM</name>
<organism evidence="6 7">
    <name type="scientific">Amphibalanus amphitrite</name>
    <name type="common">Striped barnacle</name>
    <name type="synonym">Balanus amphitrite</name>
    <dbReference type="NCBI Taxonomy" id="1232801"/>
    <lineage>
        <taxon>Eukaryota</taxon>
        <taxon>Metazoa</taxon>
        <taxon>Ecdysozoa</taxon>
        <taxon>Arthropoda</taxon>
        <taxon>Crustacea</taxon>
        <taxon>Multicrustacea</taxon>
        <taxon>Cirripedia</taxon>
        <taxon>Thoracica</taxon>
        <taxon>Thoracicalcarea</taxon>
        <taxon>Balanomorpha</taxon>
        <taxon>Balanoidea</taxon>
        <taxon>Balanidae</taxon>
        <taxon>Amphibalaninae</taxon>
        <taxon>Amphibalanus</taxon>
    </lineage>
</organism>
<dbReference type="InterPro" id="IPR013106">
    <property type="entry name" value="Ig_V-set"/>
</dbReference>
<evidence type="ECO:0000313" key="6">
    <source>
        <dbReference type="EMBL" id="KAF0305640.1"/>
    </source>
</evidence>
<dbReference type="InterPro" id="IPR007110">
    <property type="entry name" value="Ig-like_dom"/>
</dbReference>
<dbReference type="InterPro" id="IPR036179">
    <property type="entry name" value="Ig-like_dom_sf"/>
</dbReference>
<feature type="domain" description="Ig-like" evidence="5">
    <location>
        <begin position="277"/>
        <end position="385"/>
    </location>
</feature>
<accession>A0A6A4WPL4</accession>
<keyword evidence="4" id="KW-0732">Signal</keyword>
<dbReference type="Pfam" id="PF07679">
    <property type="entry name" value="I-set"/>
    <property type="match status" value="2"/>
</dbReference>
<dbReference type="GO" id="GO:0007156">
    <property type="term" value="P:homophilic cell adhesion via plasma membrane adhesion molecules"/>
    <property type="evidence" value="ECO:0007669"/>
    <property type="project" value="TreeGrafter"/>
</dbReference>
<dbReference type="GO" id="GO:0070593">
    <property type="term" value="P:dendrite self-avoidance"/>
    <property type="evidence" value="ECO:0007669"/>
    <property type="project" value="TreeGrafter"/>
</dbReference>
<feature type="compositionally biased region" description="Basic and acidic residues" evidence="2">
    <location>
        <begin position="451"/>
        <end position="465"/>
    </location>
</feature>
<keyword evidence="3" id="KW-0472">Membrane</keyword>
<dbReference type="GO" id="GO:0007411">
    <property type="term" value="P:axon guidance"/>
    <property type="evidence" value="ECO:0007669"/>
    <property type="project" value="TreeGrafter"/>
</dbReference>
<evidence type="ECO:0000256" key="3">
    <source>
        <dbReference type="SAM" id="Phobius"/>
    </source>
</evidence>
<dbReference type="GO" id="GO:0098632">
    <property type="term" value="F:cell-cell adhesion mediator activity"/>
    <property type="evidence" value="ECO:0007669"/>
    <property type="project" value="TreeGrafter"/>
</dbReference>
<keyword evidence="6" id="KW-0675">Receptor</keyword>
<feature type="domain" description="Ig-like" evidence="5">
    <location>
        <begin position="158"/>
        <end position="249"/>
    </location>
</feature>
<dbReference type="GO" id="GO:0005886">
    <property type="term" value="C:plasma membrane"/>
    <property type="evidence" value="ECO:0007669"/>
    <property type="project" value="TreeGrafter"/>
</dbReference>
<evidence type="ECO:0000256" key="2">
    <source>
        <dbReference type="SAM" id="MobiDB-lite"/>
    </source>
</evidence>
<dbReference type="OrthoDB" id="6350812at2759"/>
<dbReference type="SMART" id="SM00408">
    <property type="entry name" value="IGc2"/>
    <property type="match status" value="3"/>
</dbReference>
<feature type="transmembrane region" description="Helical" evidence="3">
    <location>
        <begin position="396"/>
        <end position="417"/>
    </location>
</feature>
<dbReference type="Gene3D" id="2.60.40.10">
    <property type="entry name" value="Immunoglobulins"/>
    <property type="match status" value="3"/>
</dbReference>
<protein>
    <submittedName>
        <fullName evidence="6">Fibroblast growth factor receptor-like 1</fullName>
    </submittedName>
</protein>
<dbReference type="Proteomes" id="UP000440578">
    <property type="component" value="Unassembled WGS sequence"/>
</dbReference>
<dbReference type="SMART" id="SM00409">
    <property type="entry name" value="IG"/>
    <property type="match status" value="3"/>
</dbReference>
<dbReference type="EMBL" id="VIIS01000736">
    <property type="protein sequence ID" value="KAF0305640.1"/>
    <property type="molecule type" value="Genomic_DNA"/>
</dbReference>
<evidence type="ECO:0000259" key="5">
    <source>
        <dbReference type="PROSITE" id="PS50835"/>
    </source>
</evidence>
<dbReference type="PANTHER" id="PTHR10075">
    <property type="entry name" value="BASIGIN RELATED"/>
    <property type="match status" value="1"/>
</dbReference>
<feature type="chain" id="PRO_5025569260" evidence="4">
    <location>
        <begin position="37"/>
        <end position="506"/>
    </location>
</feature>
<proteinExistence type="predicted"/>
<dbReference type="AlphaFoldDB" id="A0A6A4WPL4"/>